<dbReference type="Pfam" id="PF06094">
    <property type="entry name" value="GGACT"/>
    <property type="match status" value="1"/>
</dbReference>
<dbReference type="AlphaFoldDB" id="A0A382F6Z0"/>
<dbReference type="EMBL" id="UINC01048190">
    <property type="protein sequence ID" value="SVB58429.1"/>
    <property type="molecule type" value="Genomic_DNA"/>
</dbReference>
<evidence type="ECO:0000313" key="2">
    <source>
        <dbReference type="EMBL" id="SVB58429.1"/>
    </source>
</evidence>
<dbReference type="CDD" id="cd06661">
    <property type="entry name" value="GGCT_like"/>
    <property type="match status" value="1"/>
</dbReference>
<reference evidence="2" key="1">
    <citation type="submission" date="2018-05" db="EMBL/GenBank/DDBJ databases">
        <authorList>
            <person name="Lanie J.A."/>
            <person name="Ng W.-L."/>
            <person name="Kazmierczak K.M."/>
            <person name="Andrzejewski T.M."/>
            <person name="Davidsen T.M."/>
            <person name="Wayne K.J."/>
            <person name="Tettelin H."/>
            <person name="Glass J.I."/>
            <person name="Rusch D."/>
            <person name="Podicherti R."/>
            <person name="Tsui H.-C.T."/>
            <person name="Winkler M.E."/>
        </authorList>
    </citation>
    <scope>NUCLEOTIDE SEQUENCE</scope>
</reference>
<gene>
    <name evidence="2" type="ORF">METZ01_LOCUS211283</name>
</gene>
<feature type="domain" description="Gamma-glutamylcyclotransferase AIG2-like" evidence="1">
    <location>
        <begin position="54"/>
        <end position="119"/>
    </location>
</feature>
<dbReference type="SUPFAM" id="SSF110857">
    <property type="entry name" value="Gamma-glutamyl cyclotransferase-like"/>
    <property type="match status" value="1"/>
</dbReference>
<organism evidence="2">
    <name type="scientific">marine metagenome</name>
    <dbReference type="NCBI Taxonomy" id="408172"/>
    <lineage>
        <taxon>unclassified sequences</taxon>
        <taxon>metagenomes</taxon>
        <taxon>ecological metagenomes</taxon>
    </lineage>
</organism>
<dbReference type="InterPro" id="IPR036568">
    <property type="entry name" value="GGCT-like_sf"/>
</dbReference>
<dbReference type="InterPro" id="IPR013024">
    <property type="entry name" value="GGCT-like"/>
</dbReference>
<accession>A0A382F6Z0</accession>
<sequence>MSEKISVFTYNELLNEDYFKEKGFEYIDKVTVTLSAQRIVFNRLPPEGEGIEGQGLPNIEPTPNNAGMMEGVLYDMYDTFLPKLDEFHGYPKECNRKVMDLNAHDFHTVRGIVYFAQPDKIGEELKPTKALMKLYRKSRKEHSMLYFARLMNTRTCD</sequence>
<dbReference type="Gene3D" id="3.10.490.10">
    <property type="entry name" value="Gamma-glutamyl cyclotransferase-like"/>
    <property type="match status" value="1"/>
</dbReference>
<name>A0A382F6Z0_9ZZZZ</name>
<proteinExistence type="predicted"/>
<dbReference type="InterPro" id="IPR009288">
    <property type="entry name" value="AIG2-like_dom"/>
</dbReference>
<protein>
    <recommendedName>
        <fullName evidence="1">Gamma-glutamylcyclotransferase AIG2-like domain-containing protein</fullName>
    </recommendedName>
</protein>
<evidence type="ECO:0000259" key="1">
    <source>
        <dbReference type="Pfam" id="PF06094"/>
    </source>
</evidence>